<dbReference type="KEGG" id="ehx:EMIHUDRAFT_373457"/>
<dbReference type="eggNOG" id="KOG2972">
    <property type="taxonomic scope" value="Eukaryota"/>
</dbReference>
<keyword evidence="5" id="KW-1185">Reference proteome</keyword>
<dbReference type="InterPro" id="IPR049083">
    <property type="entry name" value="TACO1_YebC_N"/>
</dbReference>
<dbReference type="Gene3D" id="1.10.10.200">
    <property type="match status" value="1"/>
</dbReference>
<dbReference type="InterPro" id="IPR017856">
    <property type="entry name" value="Integrase-like_N"/>
</dbReference>
<dbReference type="PaxDb" id="2903-EOD24706"/>
<dbReference type="InterPro" id="IPR029072">
    <property type="entry name" value="YebC-like"/>
</dbReference>
<proteinExistence type="inferred from homology"/>
<evidence type="ECO:0000259" key="2">
    <source>
        <dbReference type="Pfam" id="PF01709"/>
    </source>
</evidence>
<dbReference type="HAMAP" id="MF_00693">
    <property type="entry name" value="Transcrip_reg_TACO1"/>
    <property type="match status" value="1"/>
</dbReference>
<dbReference type="GeneID" id="17270253"/>
<organism evidence="4 5">
    <name type="scientific">Emiliania huxleyi (strain CCMP1516)</name>
    <dbReference type="NCBI Taxonomy" id="280463"/>
    <lineage>
        <taxon>Eukaryota</taxon>
        <taxon>Haptista</taxon>
        <taxon>Haptophyta</taxon>
        <taxon>Prymnesiophyceae</taxon>
        <taxon>Isochrysidales</taxon>
        <taxon>Noelaerhabdaceae</taxon>
        <taxon>Emiliania</taxon>
    </lineage>
</organism>
<dbReference type="PANTHER" id="PTHR12532:SF0">
    <property type="entry name" value="TRANSLATIONAL ACTIVATOR OF CYTOCHROME C OXIDASE 1"/>
    <property type="match status" value="1"/>
</dbReference>
<dbReference type="InterPro" id="IPR026564">
    <property type="entry name" value="Transcrip_reg_TACO1-like_dom3"/>
</dbReference>
<dbReference type="OMA" id="NFDIPDE"/>
<dbReference type="GeneID" id="17278735"/>
<name>A0A0D3KCH8_EMIH1</name>
<accession>A0A0D3KCH8</accession>
<evidence type="ECO:0000313" key="4">
    <source>
        <dbReference type="EnsemblProtists" id="EOD33463"/>
    </source>
</evidence>
<dbReference type="GO" id="GO:0005737">
    <property type="term" value="C:cytoplasm"/>
    <property type="evidence" value="ECO:0007669"/>
    <property type="project" value="UniProtKB-ARBA"/>
</dbReference>
<dbReference type="InterPro" id="IPR048300">
    <property type="entry name" value="TACO1_YebC-like_2nd/3rd_dom"/>
</dbReference>
<evidence type="ECO:0000259" key="3">
    <source>
        <dbReference type="Pfam" id="PF20772"/>
    </source>
</evidence>
<dbReference type="EnsemblProtists" id="EOD24706">
    <property type="protein sequence ID" value="EOD24706"/>
    <property type="gene ID" value="EMIHUDRAFT_435452"/>
</dbReference>
<dbReference type="AlphaFoldDB" id="A0A0D3KCH8"/>
<dbReference type="InterPro" id="IPR002876">
    <property type="entry name" value="Transcrip_reg_TACO1-like"/>
</dbReference>
<feature type="domain" description="TACO1/YebC-like N-terminal" evidence="3">
    <location>
        <begin position="13"/>
        <end position="74"/>
    </location>
</feature>
<dbReference type="Gene3D" id="3.30.70.980">
    <property type="match status" value="2"/>
</dbReference>
<dbReference type="KEGG" id="ehx:EMIHUDRAFT_435452"/>
<dbReference type="Pfam" id="PF20772">
    <property type="entry name" value="TACO1_YebC_N"/>
    <property type="match status" value="1"/>
</dbReference>
<dbReference type="RefSeq" id="XP_005777135.1">
    <property type="nucleotide sequence ID" value="XM_005777078.1"/>
</dbReference>
<dbReference type="STRING" id="2903.R1ENZ3"/>
<dbReference type="EnsemblProtists" id="EOD33463">
    <property type="protein sequence ID" value="EOD33463"/>
    <property type="gene ID" value="EMIHUDRAFT_373457"/>
</dbReference>
<reference evidence="4" key="2">
    <citation type="submission" date="2024-10" db="UniProtKB">
        <authorList>
            <consortium name="EnsemblProtists"/>
        </authorList>
    </citation>
    <scope>IDENTIFICATION</scope>
</reference>
<protein>
    <submittedName>
        <fullName evidence="4">Uncharacterized protein</fullName>
    </submittedName>
</protein>
<evidence type="ECO:0000313" key="5">
    <source>
        <dbReference type="Proteomes" id="UP000013827"/>
    </source>
</evidence>
<dbReference type="Proteomes" id="UP000013827">
    <property type="component" value="Unassembled WGS sequence"/>
</dbReference>
<reference evidence="5" key="1">
    <citation type="journal article" date="2013" name="Nature">
        <title>Pan genome of the phytoplankton Emiliania underpins its global distribution.</title>
        <authorList>
            <person name="Read B.A."/>
            <person name="Kegel J."/>
            <person name="Klute M.J."/>
            <person name="Kuo A."/>
            <person name="Lefebvre S.C."/>
            <person name="Maumus F."/>
            <person name="Mayer C."/>
            <person name="Miller J."/>
            <person name="Monier A."/>
            <person name="Salamov A."/>
            <person name="Young J."/>
            <person name="Aguilar M."/>
            <person name="Claverie J.M."/>
            <person name="Frickenhaus S."/>
            <person name="Gonzalez K."/>
            <person name="Herman E.K."/>
            <person name="Lin Y.C."/>
            <person name="Napier J."/>
            <person name="Ogata H."/>
            <person name="Sarno A.F."/>
            <person name="Shmutz J."/>
            <person name="Schroeder D."/>
            <person name="de Vargas C."/>
            <person name="Verret F."/>
            <person name="von Dassow P."/>
            <person name="Valentin K."/>
            <person name="Van de Peer Y."/>
            <person name="Wheeler G."/>
            <person name="Dacks J.B."/>
            <person name="Delwiche C.F."/>
            <person name="Dyhrman S.T."/>
            <person name="Glockner G."/>
            <person name="John U."/>
            <person name="Richards T."/>
            <person name="Worden A.Z."/>
            <person name="Zhang X."/>
            <person name="Grigoriev I.V."/>
            <person name="Allen A.E."/>
            <person name="Bidle K."/>
            <person name="Borodovsky M."/>
            <person name="Bowler C."/>
            <person name="Brownlee C."/>
            <person name="Cock J.M."/>
            <person name="Elias M."/>
            <person name="Gladyshev V.N."/>
            <person name="Groth M."/>
            <person name="Guda C."/>
            <person name="Hadaegh A."/>
            <person name="Iglesias-Rodriguez M.D."/>
            <person name="Jenkins J."/>
            <person name="Jones B.M."/>
            <person name="Lawson T."/>
            <person name="Leese F."/>
            <person name="Lindquist E."/>
            <person name="Lobanov A."/>
            <person name="Lomsadze A."/>
            <person name="Malik S.B."/>
            <person name="Marsh M.E."/>
            <person name="Mackinder L."/>
            <person name="Mock T."/>
            <person name="Mueller-Roeber B."/>
            <person name="Pagarete A."/>
            <person name="Parker M."/>
            <person name="Probert I."/>
            <person name="Quesneville H."/>
            <person name="Raines C."/>
            <person name="Rensing S.A."/>
            <person name="Riano-Pachon D.M."/>
            <person name="Richier S."/>
            <person name="Rokitta S."/>
            <person name="Shiraiwa Y."/>
            <person name="Soanes D.M."/>
            <person name="van der Giezen M."/>
            <person name="Wahlund T.M."/>
            <person name="Williams B."/>
            <person name="Wilson W."/>
            <person name="Wolfe G."/>
            <person name="Wurch L.L."/>
        </authorList>
    </citation>
    <scope>NUCLEOTIDE SEQUENCE</scope>
</reference>
<dbReference type="RefSeq" id="XP_005785892.1">
    <property type="nucleotide sequence ID" value="XM_005785835.1"/>
</dbReference>
<dbReference type="SUPFAM" id="SSF75625">
    <property type="entry name" value="YebC-like"/>
    <property type="match status" value="1"/>
</dbReference>
<dbReference type="Pfam" id="PF01709">
    <property type="entry name" value="Transcrip_reg"/>
    <property type="match status" value="1"/>
</dbReference>
<dbReference type="PANTHER" id="PTHR12532">
    <property type="entry name" value="TRANSLATIONAL ACTIVATOR OF CYTOCHROME C OXIDASE 1"/>
    <property type="match status" value="1"/>
</dbReference>
<sequence>MLRNLARGLAGHSKWHNTRFRKARQDAVKLAVASKFAGMIRVAVGAGDEAGVADAVARAKKEGVTREVIERALETSRNREAYKEEMYEGSLAGGVLVLVEALTDNPRRTAPKVRHLFKEGGGALGAAGSAAWAFQRRGLLRVQGISSDNEALIEAALEAGAQDVEEDSAAHLEADDGPCAAVFCEPNELAAVRATLSARGFEASEAAILFVPSTTAEPAAGLREAAESALLALEEMEDVEGIWHNLAP</sequence>
<dbReference type="HOGENOM" id="CLU_062974_2_2_1"/>
<comment type="similarity">
    <text evidence="1">Belongs to the TACO1 family.</text>
</comment>
<evidence type="ECO:0000256" key="1">
    <source>
        <dbReference type="ARBA" id="ARBA00008724"/>
    </source>
</evidence>
<feature type="domain" description="TACO1/YebC-like second and third" evidence="2">
    <location>
        <begin position="82"/>
        <end position="246"/>
    </location>
</feature>